<evidence type="ECO:0000313" key="2">
    <source>
        <dbReference type="EMBL" id="KIE45131.1"/>
    </source>
</evidence>
<dbReference type="AlphaFoldDB" id="A0A0C1R3T7"/>
<proteinExistence type="predicted"/>
<dbReference type="NCBIfam" id="TIGR00778">
    <property type="entry name" value="ahpD_dom"/>
    <property type="match status" value="1"/>
</dbReference>
<dbReference type="Proteomes" id="UP000031366">
    <property type="component" value="Unassembled WGS sequence"/>
</dbReference>
<accession>A0A0C1R3T7</accession>
<keyword evidence="3" id="KW-1185">Reference proteome</keyword>
<protein>
    <submittedName>
        <fullName evidence="2">Alkylhydroperoxidase AhpD family core domain protein</fullName>
    </submittedName>
</protein>
<dbReference type="InterPro" id="IPR004675">
    <property type="entry name" value="AhpD_core"/>
</dbReference>
<dbReference type="RefSeq" id="WP_039636670.1">
    <property type="nucleotide sequence ID" value="NZ_AYSO01000020.1"/>
</dbReference>
<dbReference type="Pfam" id="PF02627">
    <property type="entry name" value="CMD"/>
    <property type="match status" value="1"/>
</dbReference>
<gene>
    <name evidence="2" type="ORF">U732_667</name>
</gene>
<dbReference type="SUPFAM" id="SSF69118">
    <property type="entry name" value="AhpD-like"/>
    <property type="match status" value="1"/>
</dbReference>
<dbReference type="GO" id="GO:0051920">
    <property type="term" value="F:peroxiredoxin activity"/>
    <property type="evidence" value="ECO:0007669"/>
    <property type="project" value="InterPro"/>
</dbReference>
<name>A0A0C1R3T7_9CLOT</name>
<sequence>MSKSPRKMLNEFMSGVQAVSKTNGKEMKAFMNFLGETSKEGEIDVKTKELISLGIAVFSRCEYCIVFHVYNALKAGATPEEIMESAIVATGFGGGPAVAYSVTLLKDSIDEFKKDFEK</sequence>
<evidence type="ECO:0000259" key="1">
    <source>
        <dbReference type="Pfam" id="PF02627"/>
    </source>
</evidence>
<dbReference type="STRING" id="29341.RSJ17_06135"/>
<dbReference type="InterPro" id="IPR029032">
    <property type="entry name" value="AhpD-like"/>
</dbReference>
<dbReference type="InterPro" id="IPR003779">
    <property type="entry name" value="CMD-like"/>
</dbReference>
<keyword evidence="2" id="KW-0575">Peroxidase</keyword>
<feature type="domain" description="Carboxymuconolactone decarboxylase-like" evidence="1">
    <location>
        <begin position="27"/>
        <end position="106"/>
    </location>
</feature>
<dbReference type="Gene3D" id="1.20.1290.10">
    <property type="entry name" value="AhpD-like"/>
    <property type="match status" value="1"/>
</dbReference>
<evidence type="ECO:0000313" key="3">
    <source>
        <dbReference type="Proteomes" id="UP000031366"/>
    </source>
</evidence>
<comment type="caution">
    <text evidence="2">The sequence shown here is derived from an EMBL/GenBank/DDBJ whole genome shotgun (WGS) entry which is preliminary data.</text>
</comment>
<keyword evidence="2" id="KW-0560">Oxidoreductase</keyword>
<reference evidence="2 3" key="1">
    <citation type="journal article" date="2015" name="Infect. Genet. Evol.">
        <title>Genomic sequences of six botulinum neurotoxin-producing strains representing three clostridial species illustrate the mobility and diversity of botulinum neurotoxin genes.</title>
        <authorList>
            <person name="Smith T.J."/>
            <person name="Hill K.K."/>
            <person name="Xie G."/>
            <person name="Foley B.T."/>
            <person name="Williamson C.H."/>
            <person name="Foster J.T."/>
            <person name="Johnson S.L."/>
            <person name="Chertkov O."/>
            <person name="Teshima H."/>
            <person name="Gibbons H.S."/>
            <person name="Johnsky L.A."/>
            <person name="Karavis M.A."/>
            <person name="Smith L.A."/>
        </authorList>
    </citation>
    <scope>NUCLEOTIDE SEQUENCE [LARGE SCALE GENOMIC DNA]</scope>
    <source>
        <strain evidence="2 3">CDC 2741</strain>
    </source>
</reference>
<organism evidence="2 3">
    <name type="scientific">Clostridium argentinense CDC 2741</name>
    <dbReference type="NCBI Taxonomy" id="1418104"/>
    <lineage>
        <taxon>Bacteria</taxon>
        <taxon>Bacillati</taxon>
        <taxon>Bacillota</taxon>
        <taxon>Clostridia</taxon>
        <taxon>Eubacteriales</taxon>
        <taxon>Clostridiaceae</taxon>
        <taxon>Clostridium</taxon>
    </lineage>
</organism>
<dbReference type="OrthoDB" id="9806086at2"/>
<dbReference type="PANTHER" id="PTHR33930">
    <property type="entry name" value="ALKYL HYDROPEROXIDE REDUCTASE AHPD"/>
    <property type="match status" value="1"/>
</dbReference>
<dbReference type="EMBL" id="AYSO01000020">
    <property type="protein sequence ID" value="KIE45131.1"/>
    <property type="molecule type" value="Genomic_DNA"/>
</dbReference>
<dbReference type="PANTHER" id="PTHR33930:SF2">
    <property type="entry name" value="BLR3452 PROTEIN"/>
    <property type="match status" value="1"/>
</dbReference>